<dbReference type="OrthoDB" id="9808638at2"/>
<comment type="similarity">
    <text evidence="7 8">Belongs to the drug/metabolite transporter (DMT) superfamily. Small multidrug resistance (SMR) (TC 2.A.7.1) family.</text>
</comment>
<protein>
    <submittedName>
        <fullName evidence="10">QacE family quaternary ammonium compound efflux SMR transporter</fullName>
    </submittedName>
</protein>
<reference evidence="10 11" key="1">
    <citation type="submission" date="2017-02" db="EMBL/GenBank/DDBJ databases">
        <title>Draft genome sequence of Haemophilus paracuniculus CCUG 43573 type strain.</title>
        <authorList>
            <person name="Engstrom-Jakobsson H."/>
            <person name="Salva-Serra F."/>
            <person name="Thorell K."/>
            <person name="Gonzales-Siles L."/>
            <person name="Karlsson R."/>
            <person name="Boulund F."/>
            <person name="Engstrand L."/>
            <person name="Kristiansson E."/>
            <person name="Moore E."/>
        </authorList>
    </citation>
    <scope>NUCLEOTIDE SEQUENCE [LARGE SCALE GENOMIC DNA]</scope>
    <source>
        <strain evidence="10 11">CCUG 43573</strain>
    </source>
</reference>
<dbReference type="InterPro" id="IPR037185">
    <property type="entry name" value="EmrE-like"/>
</dbReference>
<name>A0A1T0ARG6_9PAST</name>
<dbReference type="RefSeq" id="WP_078237287.1">
    <property type="nucleotide sequence ID" value="NZ_MUYA01000009.1"/>
</dbReference>
<proteinExistence type="inferred from homology"/>
<keyword evidence="4 8" id="KW-0812">Transmembrane</keyword>
<feature type="transmembrane region" description="Helical" evidence="9">
    <location>
        <begin position="30"/>
        <end position="51"/>
    </location>
</feature>
<evidence type="ECO:0000313" key="10">
    <source>
        <dbReference type="EMBL" id="OOR98759.1"/>
    </source>
</evidence>
<dbReference type="GO" id="GO:0005886">
    <property type="term" value="C:plasma membrane"/>
    <property type="evidence" value="ECO:0007669"/>
    <property type="project" value="UniProtKB-SubCell"/>
</dbReference>
<keyword evidence="2" id="KW-0813">Transport</keyword>
<evidence type="ECO:0000256" key="2">
    <source>
        <dbReference type="ARBA" id="ARBA00022448"/>
    </source>
</evidence>
<dbReference type="InterPro" id="IPR045324">
    <property type="entry name" value="Small_multidrug_res"/>
</dbReference>
<dbReference type="GO" id="GO:0015199">
    <property type="term" value="F:amino-acid betaine transmembrane transporter activity"/>
    <property type="evidence" value="ECO:0007669"/>
    <property type="project" value="TreeGrafter"/>
</dbReference>
<evidence type="ECO:0000256" key="1">
    <source>
        <dbReference type="ARBA" id="ARBA00004651"/>
    </source>
</evidence>
<dbReference type="STRING" id="734.B0187_07720"/>
<feature type="transmembrane region" description="Helical" evidence="9">
    <location>
        <begin position="85"/>
        <end position="104"/>
    </location>
</feature>
<dbReference type="PANTHER" id="PTHR30561:SF1">
    <property type="entry name" value="MULTIDRUG TRANSPORTER EMRE"/>
    <property type="match status" value="1"/>
</dbReference>
<dbReference type="InterPro" id="IPR000390">
    <property type="entry name" value="Small_drug/metabolite_transptr"/>
</dbReference>
<evidence type="ECO:0000256" key="5">
    <source>
        <dbReference type="ARBA" id="ARBA00022989"/>
    </source>
</evidence>
<gene>
    <name evidence="10" type="ORF">B0187_07720</name>
</gene>
<dbReference type="FunFam" id="1.10.3730.20:FF:000001">
    <property type="entry name" value="Quaternary ammonium compound resistance transporter SugE"/>
    <property type="match status" value="1"/>
</dbReference>
<dbReference type="GO" id="GO:0031460">
    <property type="term" value="P:glycine betaine transport"/>
    <property type="evidence" value="ECO:0007669"/>
    <property type="project" value="TreeGrafter"/>
</dbReference>
<evidence type="ECO:0000313" key="11">
    <source>
        <dbReference type="Proteomes" id="UP000190867"/>
    </source>
</evidence>
<evidence type="ECO:0000256" key="7">
    <source>
        <dbReference type="ARBA" id="ARBA00038032"/>
    </source>
</evidence>
<dbReference type="GO" id="GO:0015297">
    <property type="term" value="F:antiporter activity"/>
    <property type="evidence" value="ECO:0007669"/>
    <property type="project" value="TreeGrafter"/>
</dbReference>
<accession>A0A1T0ARG6</accession>
<keyword evidence="3" id="KW-1003">Cell membrane</keyword>
<evidence type="ECO:0000256" key="6">
    <source>
        <dbReference type="ARBA" id="ARBA00023136"/>
    </source>
</evidence>
<dbReference type="GO" id="GO:1990961">
    <property type="term" value="P:xenobiotic detoxification by transmembrane export across the plasma membrane"/>
    <property type="evidence" value="ECO:0007669"/>
    <property type="project" value="UniProtKB-ARBA"/>
</dbReference>
<dbReference type="EMBL" id="MUYA01000009">
    <property type="protein sequence ID" value="OOR98759.1"/>
    <property type="molecule type" value="Genomic_DNA"/>
</dbReference>
<evidence type="ECO:0000256" key="4">
    <source>
        <dbReference type="ARBA" id="ARBA00022692"/>
    </source>
</evidence>
<dbReference type="PANTHER" id="PTHR30561">
    <property type="entry name" value="SMR FAMILY PROTON-DEPENDENT DRUG EFFLUX TRANSPORTER SUGE"/>
    <property type="match status" value="1"/>
</dbReference>
<dbReference type="AlphaFoldDB" id="A0A1T0ARG6"/>
<dbReference type="Gene3D" id="1.10.3730.20">
    <property type="match status" value="1"/>
</dbReference>
<dbReference type="SUPFAM" id="SSF103481">
    <property type="entry name" value="Multidrug resistance efflux transporter EmrE"/>
    <property type="match status" value="1"/>
</dbReference>
<dbReference type="Proteomes" id="UP000190867">
    <property type="component" value="Unassembled WGS sequence"/>
</dbReference>
<organism evidence="10 11">
    <name type="scientific">Haemophilus paracuniculus</name>
    <dbReference type="NCBI Taxonomy" id="734"/>
    <lineage>
        <taxon>Bacteria</taxon>
        <taxon>Pseudomonadati</taxon>
        <taxon>Pseudomonadota</taxon>
        <taxon>Gammaproteobacteria</taxon>
        <taxon>Pasteurellales</taxon>
        <taxon>Pasteurellaceae</taxon>
        <taxon>Haemophilus</taxon>
    </lineage>
</organism>
<evidence type="ECO:0000256" key="3">
    <source>
        <dbReference type="ARBA" id="ARBA00022475"/>
    </source>
</evidence>
<sequence length="110" mass="11543">MNAWILLFISIAAEVVGTNALKLSEGFSRPLPTVVAIVAFGLALYLVSIVFKTLPVGLVYAIWSGSGIVLTALVAFFLFGQKPDLAGFIGMAMILGGVLVINLFSSNSAH</sequence>
<evidence type="ECO:0000256" key="8">
    <source>
        <dbReference type="RuleBase" id="RU003942"/>
    </source>
</evidence>
<dbReference type="Pfam" id="PF00893">
    <property type="entry name" value="Multi_Drug_Res"/>
    <property type="match status" value="1"/>
</dbReference>
<keyword evidence="5 9" id="KW-1133">Transmembrane helix</keyword>
<feature type="transmembrane region" description="Helical" evidence="9">
    <location>
        <begin position="58"/>
        <end position="79"/>
    </location>
</feature>
<comment type="subcellular location">
    <subcellularLocation>
        <location evidence="1 8">Cell membrane</location>
        <topology evidence="1 8">Multi-pass membrane protein</topology>
    </subcellularLocation>
</comment>
<keyword evidence="11" id="KW-1185">Reference proteome</keyword>
<keyword evidence="6 9" id="KW-0472">Membrane</keyword>
<evidence type="ECO:0000256" key="9">
    <source>
        <dbReference type="SAM" id="Phobius"/>
    </source>
</evidence>
<dbReference type="GO" id="GO:0015220">
    <property type="term" value="F:choline transmembrane transporter activity"/>
    <property type="evidence" value="ECO:0007669"/>
    <property type="project" value="TreeGrafter"/>
</dbReference>
<comment type="caution">
    <text evidence="10">The sequence shown here is derived from an EMBL/GenBank/DDBJ whole genome shotgun (WGS) entry which is preliminary data.</text>
</comment>